<accession>A0A653QIA6</accession>
<dbReference type="EMBL" id="CABWLR010000002">
    <property type="protein sequence ID" value="VXB42464.1"/>
    <property type="molecule type" value="Genomic_DNA"/>
</dbReference>
<feature type="active site" evidence="3">
    <location>
        <position position="50"/>
    </location>
</feature>
<name>A0A653QIA6_9FLAO</name>
<evidence type="ECO:0000256" key="3">
    <source>
        <dbReference type="PIRSR" id="PIRSR016184-1"/>
    </source>
</evidence>
<evidence type="ECO:0000313" key="4">
    <source>
        <dbReference type="EMBL" id="VXB42464.1"/>
    </source>
</evidence>
<protein>
    <submittedName>
        <fullName evidence="4">Phenazine biosynthesis protein PhzF family</fullName>
    </submittedName>
</protein>
<dbReference type="AlphaFoldDB" id="A0A653QIA6"/>
<dbReference type="PANTHER" id="PTHR13774">
    <property type="entry name" value="PHENAZINE BIOSYNTHESIS PROTEIN"/>
    <property type="match status" value="1"/>
</dbReference>
<keyword evidence="2" id="KW-0413">Isomerase</keyword>
<dbReference type="Pfam" id="PF02567">
    <property type="entry name" value="PhzC-PhzF"/>
    <property type="match status" value="1"/>
</dbReference>
<dbReference type="PIRSF" id="PIRSF016184">
    <property type="entry name" value="PhzC_PhzF"/>
    <property type="match status" value="1"/>
</dbReference>
<dbReference type="PANTHER" id="PTHR13774:SF39">
    <property type="entry name" value="BIOSYNTHESIS PROTEIN, PUTATIVE-RELATED"/>
    <property type="match status" value="1"/>
</dbReference>
<evidence type="ECO:0000256" key="1">
    <source>
        <dbReference type="ARBA" id="ARBA00008270"/>
    </source>
</evidence>
<keyword evidence="5" id="KW-1185">Reference proteome</keyword>
<dbReference type="GO" id="GO:0005737">
    <property type="term" value="C:cytoplasm"/>
    <property type="evidence" value="ECO:0007669"/>
    <property type="project" value="TreeGrafter"/>
</dbReference>
<dbReference type="NCBIfam" id="TIGR00654">
    <property type="entry name" value="PhzF_family"/>
    <property type="match status" value="1"/>
</dbReference>
<dbReference type="GO" id="GO:0016853">
    <property type="term" value="F:isomerase activity"/>
    <property type="evidence" value="ECO:0007669"/>
    <property type="project" value="UniProtKB-KW"/>
</dbReference>
<proteinExistence type="inferred from homology"/>
<dbReference type="Proteomes" id="UP000430202">
    <property type="component" value="Unassembled WGS sequence"/>
</dbReference>
<dbReference type="Gene3D" id="3.10.310.10">
    <property type="entry name" value="Diaminopimelate Epimerase, Chain A, domain 1"/>
    <property type="match status" value="2"/>
</dbReference>
<gene>
    <name evidence="4" type="ORF">MARI151_20566</name>
</gene>
<comment type="similarity">
    <text evidence="1">Belongs to the PhzF family.</text>
</comment>
<dbReference type="InterPro" id="IPR003719">
    <property type="entry name" value="Phenazine_PhzF-like"/>
</dbReference>
<evidence type="ECO:0000256" key="2">
    <source>
        <dbReference type="ARBA" id="ARBA00023235"/>
    </source>
</evidence>
<dbReference type="SUPFAM" id="SSF54506">
    <property type="entry name" value="Diaminopimelate epimerase-like"/>
    <property type="match status" value="1"/>
</dbReference>
<sequence>MDELKKVTVQILNAFTENDKGGNPAGVVLDADALSHEDKLQIAKKVGLSETAFISRSNTADFKLDFYTPTKQIAHCGHATIAAFSYLKQLGKLKGNISSKETNDGNRKIEIQGALAFMEQMAPTYKEVTEKETDILASLGLTKADLLPNAPLQVVNTGNSFLMIPVKSSKILAGLSPNFDAIGQLSDHFNLIGYYVFTTDSTVDIDATARMFAPRYGILEEAGTGMAAGPLASYLYDVLQLKKTTFQVQQGKYMLPRSPSAITVQLQVKNEKIAGLMAGGKGVVEKHLEIILDDAANEGTK</sequence>
<dbReference type="RefSeq" id="WP_159302467.1">
    <property type="nucleotide sequence ID" value="NZ_LR733271.1"/>
</dbReference>
<organism evidence="4 5">
    <name type="scientific">Maribacter litoralis</name>
    <dbReference type="NCBI Taxonomy" id="2059726"/>
    <lineage>
        <taxon>Bacteria</taxon>
        <taxon>Pseudomonadati</taxon>
        <taxon>Bacteroidota</taxon>
        <taxon>Flavobacteriia</taxon>
        <taxon>Flavobacteriales</taxon>
        <taxon>Flavobacteriaceae</taxon>
        <taxon>Maribacter</taxon>
    </lineage>
</organism>
<evidence type="ECO:0000313" key="5">
    <source>
        <dbReference type="Proteomes" id="UP000430202"/>
    </source>
</evidence>
<reference evidence="4 5" key="1">
    <citation type="submission" date="2019-10" db="EMBL/GenBank/DDBJ databases">
        <authorList>
            <person name="Karimi E."/>
        </authorList>
    </citation>
    <scope>NUCLEOTIDE SEQUENCE [LARGE SCALE GENOMIC DNA]</scope>
    <source>
        <strain evidence="4">Maribacter sp. 151</strain>
    </source>
</reference>